<dbReference type="NCBIfam" id="TIGR00229">
    <property type="entry name" value="sensory_box"/>
    <property type="match status" value="3"/>
</dbReference>
<feature type="domain" description="PAS" evidence="3">
    <location>
        <begin position="282"/>
        <end position="342"/>
    </location>
</feature>
<feature type="domain" description="PAC" evidence="4">
    <location>
        <begin position="354"/>
        <end position="406"/>
    </location>
</feature>
<dbReference type="SUPFAM" id="SSF141868">
    <property type="entry name" value="EAL domain-like"/>
    <property type="match status" value="1"/>
</dbReference>
<dbReference type="EMBL" id="BEXT01000001">
    <property type="protein sequence ID" value="GBC63130.1"/>
    <property type="molecule type" value="Genomic_DNA"/>
</dbReference>
<dbReference type="FunFam" id="3.30.70.270:FF:000001">
    <property type="entry name" value="Diguanylate cyclase domain protein"/>
    <property type="match status" value="1"/>
</dbReference>
<dbReference type="Pfam" id="PF13426">
    <property type="entry name" value="PAS_9"/>
    <property type="match status" value="3"/>
</dbReference>
<keyword evidence="2" id="KW-0175">Coiled coil</keyword>
<proteinExistence type="predicted"/>
<feature type="domain" description="PAS" evidence="3">
    <location>
        <begin position="157"/>
        <end position="227"/>
    </location>
</feature>
<keyword evidence="8" id="KW-1185">Reference proteome</keyword>
<dbReference type="NCBIfam" id="TIGR00254">
    <property type="entry name" value="GGDEF"/>
    <property type="match status" value="1"/>
</dbReference>
<name>A0A401G1N2_9BACT</name>
<dbReference type="InterPro" id="IPR052155">
    <property type="entry name" value="Biofilm_reg_signaling"/>
</dbReference>
<comment type="catalytic activity">
    <reaction evidence="1">
        <text>3',3'-c-di-GMP + H2O = 5'-phosphoguanylyl(3'-&gt;5')guanosine + H(+)</text>
        <dbReference type="Rhea" id="RHEA:24902"/>
        <dbReference type="ChEBI" id="CHEBI:15377"/>
        <dbReference type="ChEBI" id="CHEBI:15378"/>
        <dbReference type="ChEBI" id="CHEBI:58754"/>
        <dbReference type="ChEBI" id="CHEBI:58805"/>
        <dbReference type="EC" id="3.1.4.52"/>
    </reaction>
    <physiologicalReaction direction="left-to-right" evidence="1">
        <dbReference type="Rhea" id="RHEA:24903"/>
    </physiologicalReaction>
</comment>
<dbReference type="SMART" id="SM00267">
    <property type="entry name" value="GGDEF"/>
    <property type="match status" value="1"/>
</dbReference>
<dbReference type="PROSITE" id="PS50112">
    <property type="entry name" value="PAS"/>
    <property type="match status" value="3"/>
</dbReference>
<gene>
    <name evidence="7" type="ORF">DENIS_4123</name>
</gene>
<dbReference type="GO" id="GO:0071732">
    <property type="term" value="P:cellular response to nitric oxide"/>
    <property type="evidence" value="ECO:0007669"/>
    <property type="project" value="UniProtKB-ARBA"/>
</dbReference>
<evidence type="ECO:0000256" key="2">
    <source>
        <dbReference type="SAM" id="Coils"/>
    </source>
</evidence>
<dbReference type="AlphaFoldDB" id="A0A401G1N2"/>
<evidence type="ECO:0000259" key="4">
    <source>
        <dbReference type="PROSITE" id="PS50113"/>
    </source>
</evidence>
<reference evidence="8" key="1">
    <citation type="submission" date="2017-11" db="EMBL/GenBank/DDBJ databases">
        <authorList>
            <person name="Watanabe M."/>
            <person name="Kojima H."/>
        </authorList>
    </citation>
    <scope>NUCLEOTIDE SEQUENCE [LARGE SCALE GENOMIC DNA]</scope>
    <source>
        <strain evidence="8">Tokyo 01</strain>
    </source>
</reference>
<feature type="domain" description="EAL" evidence="5">
    <location>
        <begin position="582"/>
        <end position="835"/>
    </location>
</feature>
<evidence type="ECO:0000259" key="3">
    <source>
        <dbReference type="PROSITE" id="PS50112"/>
    </source>
</evidence>
<dbReference type="InterPro" id="IPR043128">
    <property type="entry name" value="Rev_trsase/Diguanyl_cyclase"/>
</dbReference>
<feature type="domain" description="PAC" evidence="4">
    <location>
        <begin position="104"/>
        <end position="156"/>
    </location>
</feature>
<feature type="domain" description="PAS" evidence="3">
    <location>
        <begin position="30"/>
        <end position="100"/>
    </location>
</feature>
<protein>
    <submittedName>
        <fullName evidence="7">GGDEF domain-containing protein</fullName>
    </submittedName>
</protein>
<dbReference type="CDD" id="cd01948">
    <property type="entry name" value="EAL"/>
    <property type="match status" value="1"/>
</dbReference>
<dbReference type="InterPro" id="IPR035965">
    <property type="entry name" value="PAS-like_dom_sf"/>
</dbReference>
<dbReference type="PROSITE" id="PS50887">
    <property type="entry name" value="GGDEF"/>
    <property type="match status" value="1"/>
</dbReference>
<feature type="domain" description="GGDEF" evidence="6">
    <location>
        <begin position="441"/>
        <end position="574"/>
    </location>
</feature>
<dbReference type="SMART" id="SM00052">
    <property type="entry name" value="EAL"/>
    <property type="match status" value="1"/>
</dbReference>
<dbReference type="InterPro" id="IPR000160">
    <property type="entry name" value="GGDEF_dom"/>
</dbReference>
<dbReference type="Pfam" id="PF00563">
    <property type="entry name" value="EAL"/>
    <property type="match status" value="1"/>
</dbReference>
<dbReference type="CDD" id="cd01949">
    <property type="entry name" value="GGDEF"/>
    <property type="match status" value="1"/>
</dbReference>
<feature type="domain" description="PAC" evidence="4">
    <location>
        <begin position="228"/>
        <end position="281"/>
    </location>
</feature>
<sequence length="836" mass="94739">MKTNIPTYDELAQKVRDLERRLARTKKEMASEKRHVILESIGEGYYEMSLKGHFKVVNSALARMLGFSKAQLLGMNSAEFVDARTARSAFRLFHQIYKKGSSLKGAQWAFTRKDGSTCFIETSAYPISDEQGETVGFRGIVQDISVSKRTEMALKVQTAYAEAFINIAPEAIVILDTEDRVIRINHEFTKLFGYTPEEAVGEHLNNLIIPDALKDKANALNHRLKCGKRVETETLRQSKGGQLIDVSVLAAPVRLDDERLGIYAIYRDITKRKKAEKALKESEERHRIVLEAAPDPIVVFDMVRQVIYVNPAFTRVFGWTPSECIGRKIDFVAEEDQKALQDICHIVSGGESFSGIETWRLTKSGTRVDVSISGACFFDSNSAPIGCILTFQDISERKKAQEEICFIAYHDTLTGLKNRKAFYMCLEKKLNGGGRRARDHDRWALLFMDLDRFKYVNDSLGHDAGDELLKEVARRLRECLRTSDHIFRLGGDEFTVILESLHRDTDVTRVVRKIRNAVSGPLDVKGHKLYVSVSIGISLFPADGTDVEVLVKNADMAMYSAKESGEGYRFFTEEMNLRAVERMELENSLRNAVQNDELVVYYQPLVDSRSRILGMEALLRWQHPALGLVKPSVFIPLAEETGLIVPIGEWVLQTACLHTKKLQALHHRSLHVAVNLSARQFREPDLVACVEKALRISGLAPECLKLEVTESSIMENPEEAIVKMTALQEKGVRFSIDDFGTGYSSLSYLRRFPIDTLKIDRSFVSESLANQDDQEIIRTIIMMAKNLNIETIAEGVENRAQQEFLNCQGCRIMQGYYFGRPMTYDDFRDILKYNLE</sequence>
<dbReference type="Proteomes" id="UP000288096">
    <property type="component" value="Unassembled WGS sequence"/>
</dbReference>
<dbReference type="InterPro" id="IPR001610">
    <property type="entry name" value="PAC"/>
</dbReference>
<dbReference type="PROSITE" id="PS50113">
    <property type="entry name" value="PAC"/>
    <property type="match status" value="3"/>
</dbReference>
<evidence type="ECO:0000313" key="7">
    <source>
        <dbReference type="EMBL" id="GBC63130.1"/>
    </source>
</evidence>
<evidence type="ECO:0000259" key="5">
    <source>
        <dbReference type="PROSITE" id="PS50883"/>
    </source>
</evidence>
<organism evidence="7 8">
    <name type="scientific">Desulfonema ishimotonii</name>
    <dbReference type="NCBI Taxonomy" id="45657"/>
    <lineage>
        <taxon>Bacteria</taxon>
        <taxon>Pseudomonadati</taxon>
        <taxon>Thermodesulfobacteriota</taxon>
        <taxon>Desulfobacteria</taxon>
        <taxon>Desulfobacterales</taxon>
        <taxon>Desulfococcaceae</taxon>
        <taxon>Desulfonema</taxon>
    </lineage>
</organism>
<feature type="coiled-coil region" evidence="2">
    <location>
        <begin position="8"/>
        <end position="35"/>
    </location>
</feature>
<dbReference type="SUPFAM" id="SSF55073">
    <property type="entry name" value="Nucleotide cyclase"/>
    <property type="match status" value="1"/>
</dbReference>
<dbReference type="CDD" id="cd00130">
    <property type="entry name" value="PAS"/>
    <property type="match status" value="3"/>
</dbReference>
<dbReference type="SUPFAM" id="SSF55785">
    <property type="entry name" value="PYP-like sensor domain (PAS domain)"/>
    <property type="match status" value="3"/>
</dbReference>
<accession>A0A401G1N2</accession>
<evidence type="ECO:0000256" key="1">
    <source>
        <dbReference type="ARBA" id="ARBA00051114"/>
    </source>
</evidence>
<dbReference type="InterPro" id="IPR029787">
    <property type="entry name" value="Nucleotide_cyclase"/>
</dbReference>
<dbReference type="Gene3D" id="3.30.450.20">
    <property type="entry name" value="PAS domain"/>
    <property type="match status" value="3"/>
</dbReference>
<evidence type="ECO:0000259" key="6">
    <source>
        <dbReference type="PROSITE" id="PS50887"/>
    </source>
</evidence>
<dbReference type="InterPro" id="IPR035919">
    <property type="entry name" value="EAL_sf"/>
</dbReference>
<reference evidence="8" key="2">
    <citation type="submission" date="2019-01" db="EMBL/GenBank/DDBJ databases">
        <title>Genome sequence of Desulfonema ishimotonii strain Tokyo 01.</title>
        <authorList>
            <person name="Fukui M."/>
        </authorList>
    </citation>
    <scope>NUCLEOTIDE SEQUENCE [LARGE SCALE GENOMIC DNA]</scope>
    <source>
        <strain evidence="8">Tokyo 01</strain>
    </source>
</reference>
<dbReference type="InterPro" id="IPR000014">
    <property type="entry name" value="PAS"/>
</dbReference>
<dbReference type="SMART" id="SM00091">
    <property type="entry name" value="PAS"/>
    <property type="match status" value="3"/>
</dbReference>
<dbReference type="PANTHER" id="PTHR44757">
    <property type="entry name" value="DIGUANYLATE CYCLASE DGCP"/>
    <property type="match status" value="1"/>
</dbReference>
<dbReference type="PANTHER" id="PTHR44757:SF2">
    <property type="entry name" value="BIOFILM ARCHITECTURE MAINTENANCE PROTEIN MBAA"/>
    <property type="match status" value="1"/>
</dbReference>
<comment type="caution">
    <text evidence="7">The sequence shown here is derived from an EMBL/GenBank/DDBJ whole genome shotgun (WGS) entry which is preliminary data.</text>
</comment>
<evidence type="ECO:0000313" key="8">
    <source>
        <dbReference type="Proteomes" id="UP000288096"/>
    </source>
</evidence>
<dbReference type="RefSeq" id="WP_166405214.1">
    <property type="nucleotide sequence ID" value="NZ_BEXT01000001.1"/>
</dbReference>
<dbReference type="InterPro" id="IPR001633">
    <property type="entry name" value="EAL_dom"/>
</dbReference>
<dbReference type="InterPro" id="IPR000700">
    <property type="entry name" value="PAS-assoc_C"/>
</dbReference>
<dbReference type="PROSITE" id="PS50883">
    <property type="entry name" value="EAL"/>
    <property type="match status" value="1"/>
</dbReference>
<dbReference type="Pfam" id="PF00990">
    <property type="entry name" value="GGDEF"/>
    <property type="match status" value="1"/>
</dbReference>
<dbReference type="FunFam" id="3.20.20.450:FF:000001">
    <property type="entry name" value="Cyclic di-GMP phosphodiesterase yahA"/>
    <property type="match status" value="1"/>
</dbReference>
<dbReference type="Gene3D" id="3.20.20.450">
    <property type="entry name" value="EAL domain"/>
    <property type="match status" value="1"/>
</dbReference>
<dbReference type="SMART" id="SM00086">
    <property type="entry name" value="PAC"/>
    <property type="match status" value="3"/>
</dbReference>
<dbReference type="GO" id="GO:0071111">
    <property type="term" value="F:cyclic-guanylate-specific phosphodiesterase activity"/>
    <property type="evidence" value="ECO:0007669"/>
    <property type="project" value="UniProtKB-EC"/>
</dbReference>
<dbReference type="Gene3D" id="3.30.70.270">
    <property type="match status" value="1"/>
</dbReference>